<sequence length="229" mass="26979">MRRIDTKYIGSISSLYDVLSSVKGRYRILEIDNRRILPYKTKYFDTKGGVMYNDHHNGKLNRYKVRKREYLASGTNFLEIKFKNNRRQTVKTRMETSVNASCFSEDEFKFIKKNTPFKPEVLELKLMNSFNRITLAGAHERLTMDFNLSYTGKNEKIVSFPHVVVFELKQEKYSAKSDLAKIFKQLKMQPESFSKYCMGAALLDERIKANRLKMKFKNIDRIIYESGNN</sequence>
<feature type="domain" description="VTC" evidence="1">
    <location>
        <begin position="3"/>
        <end position="203"/>
    </location>
</feature>
<dbReference type="Proteomes" id="UP000605676">
    <property type="component" value="Unassembled WGS sequence"/>
</dbReference>
<dbReference type="Pfam" id="PF09359">
    <property type="entry name" value="VTC"/>
    <property type="match status" value="1"/>
</dbReference>
<evidence type="ECO:0000313" key="2">
    <source>
        <dbReference type="EMBL" id="MBK3519154.1"/>
    </source>
</evidence>
<dbReference type="CDD" id="cd07750">
    <property type="entry name" value="PolyPPase_VTC_like"/>
    <property type="match status" value="1"/>
</dbReference>
<organism evidence="2 3">
    <name type="scientific">Carboxylicivirga marina</name>
    <dbReference type="NCBI Taxonomy" id="2800988"/>
    <lineage>
        <taxon>Bacteria</taxon>
        <taxon>Pseudomonadati</taxon>
        <taxon>Bacteroidota</taxon>
        <taxon>Bacteroidia</taxon>
        <taxon>Marinilabiliales</taxon>
        <taxon>Marinilabiliaceae</taxon>
        <taxon>Carboxylicivirga</taxon>
    </lineage>
</organism>
<evidence type="ECO:0000259" key="1">
    <source>
        <dbReference type="Pfam" id="PF09359"/>
    </source>
</evidence>
<reference evidence="2 3" key="1">
    <citation type="submission" date="2021-01" db="EMBL/GenBank/DDBJ databases">
        <title>Carboxyliciviraga sp.nov., isolated from coastal sediments.</title>
        <authorList>
            <person name="Lu D."/>
            <person name="Zhang T."/>
        </authorList>
    </citation>
    <scope>NUCLEOTIDE SEQUENCE [LARGE SCALE GENOMIC DNA]</scope>
    <source>
        <strain evidence="2 3">N1Y132</strain>
    </source>
</reference>
<keyword evidence="3" id="KW-1185">Reference proteome</keyword>
<dbReference type="EMBL" id="JAENRR010000055">
    <property type="protein sequence ID" value="MBK3519154.1"/>
    <property type="molecule type" value="Genomic_DNA"/>
</dbReference>
<comment type="caution">
    <text evidence="2">The sequence shown here is derived from an EMBL/GenBank/DDBJ whole genome shotgun (WGS) entry which is preliminary data.</text>
</comment>
<name>A0ABS1HPS6_9BACT</name>
<gene>
    <name evidence="2" type="ORF">JIV24_17530</name>
</gene>
<evidence type="ECO:0000313" key="3">
    <source>
        <dbReference type="Proteomes" id="UP000605676"/>
    </source>
</evidence>
<dbReference type="RefSeq" id="WP_200466375.1">
    <property type="nucleotide sequence ID" value="NZ_JAENRR010000055.1"/>
</dbReference>
<proteinExistence type="predicted"/>
<accession>A0ABS1HPS6</accession>
<dbReference type="InterPro" id="IPR018966">
    <property type="entry name" value="VTC_domain"/>
</dbReference>
<protein>
    <submittedName>
        <fullName evidence="2">Polyphosphate polymerase domain-containing protein</fullName>
    </submittedName>
</protein>